<comment type="subcellular location">
    <subcellularLocation>
        <location evidence="1 9">Mitochondrion membrane</location>
        <topology evidence="1 9">Multi-pass membrane protein</topology>
    </subcellularLocation>
</comment>
<evidence type="ECO:0000256" key="8">
    <source>
        <dbReference type="ARBA" id="ARBA00023136"/>
    </source>
</evidence>
<dbReference type="GO" id="GO:0005743">
    <property type="term" value="C:mitochondrial inner membrane"/>
    <property type="evidence" value="ECO:0007669"/>
    <property type="project" value="TreeGrafter"/>
</dbReference>
<evidence type="ECO:0000313" key="11">
    <source>
        <dbReference type="WBParaSite" id="SVE_0296900.1"/>
    </source>
</evidence>
<sequence length="387" mass="43769">MIILKFKLFADVSIDKLSFTNILTNASLGKLNILLVTSCIKAVECHTFNNIYRKSFKIKMTSETIFGFQKYPEFTISAQRFPQDTFFGRYLHYLDVIDPRTLFTSDEKLGRCKRLLGDYKNGMTKNVSNKELWEAKKICNAILHPDTGEKIFSPFRMAGYVPYGWITVTGMLLPNPTWSQIIFWQWMNQSHNAAVNYANRNCTKPQPTSVYVKAYFIAVSTAVGISTALTYVIKKTNNLEPIKKLIIQRFVPLPACSLASTFNVLAMRLPEIESGIDVYDKNGTVVGTSKIAAKKAVIETAYTRAFLPIPLLLAPPCIMPFIEKYKFMKIPRINIFVNAIICTLSFAASLPVALALFPQESEINTIDLEDDIKKNTTSTTLYYNKGM</sequence>
<protein>
    <recommendedName>
        <fullName evidence="9">Sidoreflexin</fullName>
    </recommendedName>
</protein>
<dbReference type="WBParaSite" id="SVE_0296900.1">
    <property type="protein sequence ID" value="SVE_0296900.1"/>
    <property type="gene ID" value="SVE_0296900"/>
</dbReference>
<comment type="similarity">
    <text evidence="2 9">Belongs to the sideroflexin family.</text>
</comment>
<proteinExistence type="inferred from homology"/>
<evidence type="ECO:0000256" key="6">
    <source>
        <dbReference type="ARBA" id="ARBA00022989"/>
    </source>
</evidence>
<dbReference type="GO" id="GO:0015075">
    <property type="term" value="F:monoatomic ion transmembrane transporter activity"/>
    <property type="evidence" value="ECO:0007669"/>
    <property type="project" value="InterPro"/>
</dbReference>
<evidence type="ECO:0000256" key="7">
    <source>
        <dbReference type="ARBA" id="ARBA00023128"/>
    </source>
</evidence>
<organism evidence="10 11">
    <name type="scientific">Strongyloides venezuelensis</name>
    <name type="common">Threadworm</name>
    <dbReference type="NCBI Taxonomy" id="75913"/>
    <lineage>
        <taxon>Eukaryota</taxon>
        <taxon>Metazoa</taxon>
        <taxon>Ecdysozoa</taxon>
        <taxon>Nematoda</taxon>
        <taxon>Chromadorea</taxon>
        <taxon>Rhabditida</taxon>
        <taxon>Tylenchina</taxon>
        <taxon>Panagrolaimomorpha</taxon>
        <taxon>Strongyloidoidea</taxon>
        <taxon>Strongyloididae</taxon>
        <taxon>Strongyloides</taxon>
    </lineage>
</organism>
<dbReference type="GO" id="GO:0006865">
    <property type="term" value="P:amino acid transport"/>
    <property type="evidence" value="ECO:0007669"/>
    <property type="project" value="UniProtKB-KW"/>
</dbReference>
<evidence type="ECO:0000256" key="1">
    <source>
        <dbReference type="ARBA" id="ARBA00004225"/>
    </source>
</evidence>
<dbReference type="PANTHER" id="PTHR11153:SF6">
    <property type="entry name" value="SIDEROFLEXIN-5"/>
    <property type="match status" value="1"/>
</dbReference>
<dbReference type="Proteomes" id="UP000035680">
    <property type="component" value="Unassembled WGS sequence"/>
</dbReference>
<keyword evidence="3" id="KW-0813">Transport</keyword>
<dbReference type="Pfam" id="PF03820">
    <property type="entry name" value="SFXNs"/>
    <property type="match status" value="1"/>
</dbReference>
<evidence type="ECO:0000256" key="2">
    <source>
        <dbReference type="ARBA" id="ARBA00005974"/>
    </source>
</evidence>
<dbReference type="GO" id="GO:1990542">
    <property type="term" value="P:mitochondrial transmembrane transport"/>
    <property type="evidence" value="ECO:0007669"/>
    <property type="project" value="TreeGrafter"/>
</dbReference>
<name>A0A0K0F2E0_STRVS</name>
<keyword evidence="5" id="KW-0029">Amino-acid transport</keyword>
<reference evidence="10" key="1">
    <citation type="submission" date="2014-07" db="EMBL/GenBank/DDBJ databases">
        <authorList>
            <person name="Martin A.A"/>
            <person name="De Silva N."/>
        </authorList>
    </citation>
    <scope>NUCLEOTIDE SEQUENCE</scope>
</reference>
<evidence type="ECO:0000256" key="3">
    <source>
        <dbReference type="ARBA" id="ARBA00022448"/>
    </source>
</evidence>
<dbReference type="STRING" id="75913.A0A0K0F2E0"/>
<feature type="transmembrane region" description="Helical" evidence="9">
    <location>
        <begin position="214"/>
        <end position="233"/>
    </location>
</feature>
<keyword evidence="8 9" id="KW-0472">Membrane</keyword>
<keyword evidence="6 9" id="KW-1133">Transmembrane helix</keyword>
<evidence type="ECO:0000313" key="10">
    <source>
        <dbReference type="Proteomes" id="UP000035680"/>
    </source>
</evidence>
<feature type="transmembrane region" description="Helical" evidence="9">
    <location>
        <begin position="335"/>
        <end position="357"/>
    </location>
</feature>
<evidence type="ECO:0000256" key="9">
    <source>
        <dbReference type="RuleBase" id="RU362000"/>
    </source>
</evidence>
<feature type="transmembrane region" description="Helical" evidence="9">
    <location>
        <begin position="305"/>
        <end position="323"/>
    </location>
</feature>
<keyword evidence="10" id="KW-1185">Reference proteome</keyword>
<evidence type="ECO:0000256" key="5">
    <source>
        <dbReference type="ARBA" id="ARBA00022970"/>
    </source>
</evidence>
<dbReference type="NCBIfam" id="TIGR00798">
    <property type="entry name" value="mtc"/>
    <property type="match status" value="1"/>
</dbReference>
<evidence type="ECO:0000256" key="4">
    <source>
        <dbReference type="ARBA" id="ARBA00022692"/>
    </source>
</evidence>
<keyword evidence="4 9" id="KW-0812">Transmembrane</keyword>
<feature type="transmembrane region" description="Helical" evidence="9">
    <location>
        <begin position="245"/>
        <end position="266"/>
    </location>
</feature>
<dbReference type="AlphaFoldDB" id="A0A0K0F2E0"/>
<reference evidence="11" key="2">
    <citation type="submission" date="2015-08" db="UniProtKB">
        <authorList>
            <consortium name="WormBaseParasite"/>
        </authorList>
    </citation>
    <scope>IDENTIFICATION</scope>
</reference>
<keyword evidence="7 9" id="KW-0496">Mitochondrion</keyword>
<dbReference type="PANTHER" id="PTHR11153">
    <property type="entry name" value="SIDEROFLEXIN"/>
    <property type="match status" value="1"/>
</dbReference>
<accession>A0A0K0F2E0</accession>
<dbReference type="InterPro" id="IPR004686">
    <property type="entry name" value="Mtc"/>
</dbReference>